<dbReference type="AlphaFoldDB" id="A0A6M3K8S6"/>
<evidence type="ECO:0000313" key="1">
    <source>
        <dbReference type="EMBL" id="QJA66635.1"/>
    </source>
</evidence>
<organism evidence="2">
    <name type="scientific">viral metagenome</name>
    <dbReference type="NCBI Taxonomy" id="1070528"/>
    <lineage>
        <taxon>unclassified sequences</taxon>
        <taxon>metagenomes</taxon>
        <taxon>organismal metagenomes</taxon>
    </lineage>
</organism>
<evidence type="ECO:0000313" key="2">
    <source>
        <dbReference type="EMBL" id="QJA78126.1"/>
    </source>
</evidence>
<gene>
    <name evidence="2" type="ORF">MM415A01130_0018</name>
    <name evidence="1" type="ORF">MM415B00340_0019</name>
</gene>
<proteinExistence type="predicted"/>
<reference evidence="2" key="1">
    <citation type="submission" date="2020-03" db="EMBL/GenBank/DDBJ databases">
        <title>The deep terrestrial virosphere.</title>
        <authorList>
            <person name="Holmfeldt K."/>
            <person name="Nilsson E."/>
            <person name="Simone D."/>
            <person name="Lopez-Fernandez M."/>
            <person name="Wu X."/>
            <person name="de Brujin I."/>
            <person name="Lundin D."/>
            <person name="Andersson A."/>
            <person name="Bertilsson S."/>
            <person name="Dopson M."/>
        </authorList>
    </citation>
    <scope>NUCLEOTIDE SEQUENCE</scope>
    <source>
        <strain evidence="2">MM415A01130</strain>
        <strain evidence="1">MM415B00340</strain>
    </source>
</reference>
<dbReference type="EMBL" id="MT141558">
    <property type="protein sequence ID" value="QJA66635.1"/>
    <property type="molecule type" value="Genomic_DNA"/>
</dbReference>
<dbReference type="EMBL" id="MT142321">
    <property type="protein sequence ID" value="QJA78126.1"/>
    <property type="molecule type" value="Genomic_DNA"/>
</dbReference>
<protein>
    <submittedName>
        <fullName evidence="2">Uncharacterized protein</fullName>
    </submittedName>
</protein>
<name>A0A6M3K8S6_9ZZZZ</name>
<sequence>MDTKWHYFNENDGICKFESFPTKNKITYYTACGRKARKIRRHTEDKNKVDCLICLNFLNRRTDDANSLCS</sequence>
<accession>A0A6M3K8S6</accession>